<evidence type="ECO:0000313" key="2">
    <source>
        <dbReference type="Proteomes" id="UP000245712"/>
    </source>
</evidence>
<dbReference type="EMBL" id="QEOB01000012">
    <property type="protein sequence ID" value="PVX80060.1"/>
    <property type="molecule type" value="Genomic_DNA"/>
</dbReference>
<dbReference type="InterPro" id="IPR019650">
    <property type="entry name" value="DUF2513"/>
</dbReference>
<comment type="caution">
    <text evidence="1">The sequence shown here is derived from an EMBL/GenBank/DDBJ whole genome shotgun (WGS) entry which is preliminary data.</text>
</comment>
<evidence type="ECO:0000313" key="1">
    <source>
        <dbReference type="EMBL" id="PVX80060.1"/>
    </source>
</evidence>
<dbReference type="Pfam" id="PF10711">
    <property type="entry name" value="DUF2513"/>
    <property type="match status" value="1"/>
</dbReference>
<reference evidence="1 2" key="1">
    <citation type="submission" date="2018-05" db="EMBL/GenBank/DDBJ databases">
        <title>Genomic Encyclopedia of Type Strains, Phase IV (KMG-V): Genome sequencing to study the core and pangenomes of soil and plant-associated prokaryotes.</title>
        <authorList>
            <person name="Whitman W."/>
        </authorList>
    </citation>
    <scope>NUCLEOTIDE SEQUENCE [LARGE SCALE GENOMIC DNA]</scope>
    <source>
        <strain evidence="1 2">SCZa-39</strain>
    </source>
</reference>
<protein>
    <submittedName>
        <fullName evidence="1">Uncharacterized protein DUF2513</fullName>
    </submittedName>
</protein>
<sequence length="99" mass="11817">MDAKRNEELLLSLLENIEAQSSIFKDKAVERDLNDYLDIEPDVVLLHYVLLLEAEFVHGHLDPKEKPAKVYVSRMTWKGYEYLEELRRKYPEFPERAEH</sequence>
<keyword evidence="2" id="KW-1185">Reference proteome</keyword>
<name>A0ABX5KNS8_9BURK</name>
<proteinExistence type="predicted"/>
<accession>A0ABX5KNS8</accession>
<dbReference type="RefSeq" id="WP_116612593.1">
    <property type="nucleotide sequence ID" value="NZ_QEOB01000012.1"/>
</dbReference>
<gene>
    <name evidence="1" type="ORF">C7402_112247</name>
</gene>
<organism evidence="1 2">
    <name type="scientific">Paraburkholderia unamae</name>
    <dbReference type="NCBI Taxonomy" id="219649"/>
    <lineage>
        <taxon>Bacteria</taxon>
        <taxon>Pseudomonadati</taxon>
        <taxon>Pseudomonadota</taxon>
        <taxon>Betaproteobacteria</taxon>
        <taxon>Burkholderiales</taxon>
        <taxon>Burkholderiaceae</taxon>
        <taxon>Paraburkholderia</taxon>
    </lineage>
</organism>
<dbReference type="Proteomes" id="UP000245712">
    <property type="component" value="Unassembled WGS sequence"/>
</dbReference>